<evidence type="ECO:0000313" key="2">
    <source>
        <dbReference type="Proteomes" id="UP001223720"/>
    </source>
</evidence>
<proteinExistence type="predicted"/>
<dbReference type="RefSeq" id="WP_283535485.1">
    <property type="nucleotide sequence ID" value="NZ_CP073633.1"/>
</dbReference>
<dbReference type="AlphaFoldDB" id="A0AAX3WFP8"/>
<evidence type="ECO:0000313" key="1">
    <source>
        <dbReference type="EMBL" id="WHQ69485.1"/>
    </source>
</evidence>
<reference evidence="1" key="1">
    <citation type="journal article" date="2022" name="Biotechnol. Bioprocess Eng.">
        <title>Pan-genome Analysis Reveals Comparative Genomic Features of Central Metabolic Pathways in Methylorubrum extorquens.</title>
        <authorList>
            <person name="Lee G.M."/>
            <person name="Scott-Nevros Z.K."/>
            <person name="Lee S.-M."/>
            <person name="Kim D."/>
        </authorList>
    </citation>
    <scope>NUCLEOTIDE SEQUENCE</scope>
    <source>
        <strain evidence="1">ATCC 55366</strain>
    </source>
</reference>
<dbReference type="Proteomes" id="UP001223720">
    <property type="component" value="Chromosome"/>
</dbReference>
<protein>
    <submittedName>
        <fullName evidence="1">Uncharacterized protein</fullName>
    </submittedName>
</protein>
<sequence>MTSDLPPVDPRLGADIRVTLPMPPNDVGPCLRRSFPEIPDRTLTRADVVRIIGQAKVLDRAKTACGERAVRWIEDVRATFAR</sequence>
<name>A0AAX3WFP8_METEX</name>
<gene>
    <name evidence="1" type="ORF">KEC54_24620</name>
</gene>
<organism evidence="1 2">
    <name type="scientific">Methylorubrum extorquens</name>
    <name type="common">Methylobacterium dichloromethanicum</name>
    <name type="synonym">Methylobacterium extorquens</name>
    <dbReference type="NCBI Taxonomy" id="408"/>
    <lineage>
        <taxon>Bacteria</taxon>
        <taxon>Pseudomonadati</taxon>
        <taxon>Pseudomonadota</taxon>
        <taxon>Alphaproteobacteria</taxon>
        <taxon>Hyphomicrobiales</taxon>
        <taxon>Methylobacteriaceae</taxon>
        <taxon>Methylorubrum</taxon>
    </lineage>
</organism>
<accession>A0AAX3WFP8</accession>
<dbReference type="EMBL" id="CP073633">
    <property type="protein sequence ID" value="WHQ69485.1"/>
    <property type="molecule type" value="Genomic_DNA"/>
</dbReference>